<feature type="compositionally biased region" description="Basic and acidic residues" evidence="1">
    <location>
        <begin position="754"/>
        <end position="772"/>
    </location>
</feature>
<keyword evidence="3" id="KW-1185">Reference proteome</keyword>
<accession>A0A4Y9YG06</accession>
<feature type="region of interest" description="Disordered" evidence="1">
    <location>
        <begin position="663"/>
        <end position="875"/>
    </location>
</feature>
<evidence type="ECO:0000256" key="1">
    <source>
        <dbReference type="SAM" id="MobiDB-lite"/>
    </source>
</evidence>
<name>A0A4Y9YG06_9AGAM</name>
<evidence type="ECO:0008006" key="4">
    <source>
        <dbReference type="Google" id="ProtNLM"/>
    </source>
</evidence>
<sequence length="886" mass="97592">MDMQRTGTFQTGLLATHHIFVEVAPDVFANNRISSFLDSGKSVATLVAHPEQIYDGTSGITALVGHFGDESFKASAYLPDVILDPVTSHSYDPKKTAINKAFNSDLDYFSWYETPGNESRVMRFGHAMNGSKAFTSNNAIVGGLDWDSLKEGALVVDVGGGVGSQCLTLAENFSHLQFVIQDRPAITLKVLSRDRTAWASCLQPANEALAYLGLNTSLSPSIPLQPMPLRGPGLPLTPSPSATPPPSTTRSSPSRQEFVVETSYNRNHPNNRKASAPSQNRVRNKVWTECQCKKAEESLVNPVSSMGDLENRLSASVPGHVRINNSDDSLMAFVCTSLPEYLRNCLASSLKQCVGDAAFKDVESRGDCQNFSFSEYHFSWYNRHATKGINAPAGISPVNLSVKGARRTNHSQMLPYLSADMEKHDDVFKDLRDMFQDVIRHVEAKLKECLPEEYKLMMVDAEFLPGNAQLFVRPFLGWVVNINIVAEAHRDGKDRHYCLVMPLGDFEGGALVLYEQGLVLELRNGDYKLYSTILCAADRMQQTVRPVVMRSSRHEEEVMNNKYYSAPRFRVYGATSLSSLLLFSPSLYHPSLQIPSSSLFITCMGGRKKNQSPAAPATAPHTRKAASAPSAATSTPTRSENKSKKACPLPWLEQVFITHLRYQAPAGKKRQNDEDDLNDDNGKDGREKPASKKSKKTPTKKSLRKSQAEAEKEERVLVRATTLQMIEAEGQKQTDDDSHSRDEGSGNDQDDDLDRVPVESHADLDKEEEALLKDLGTQSRKKKGSTNDSDTGLEKDGESDEDVGEGKDVSNGYDNSSTDTDEEDSEDESQGDDDEGRGGAAGARGSAFQGVKLVEYQRDKRKKKKKQYVRSPIRASATVETGCGLM</sequence>
<feature type="compositionally biased region" description="Basic residues" evidence="1">
    <location>
        <begin position="691"/>
        <end position="704"/>
    </location>
</feature>
<feature type="compositionally biased region" description="Basic and acidic residues" evidence="1">
    <location>
        <begin position="729"/>
        <end position="744"/>
    </location>
</feature>
<organism evidence="2 3">
    <name type="scientific">Dentipellis fragilis</name>
    <dbReference type="NCBI Taxonomy" id="205917"/>
    <lineage>
        <taxon>Eukaryota</taxon>
        <taxon>Fungi</taxon>
        <taxon>Dikarya</taxon>
        <taxon>Basidiomycota</taxon>
        <taxon>Agaricomycotina</taxon>
        <taxon>Agaricomycetes</taxon>
        <taxon>Russulales</taxon>
        <taxon>Hericiaceae</taxon>
        <taxon>Dentipellis</taxon>
    </lineage>
</organism>
<protein>
    <recommendedName>
        <fullName evidence="4">O-methyltransferase domain-containing protein</fullName>
    </recommendedName>
</protein>
<feature type="compositionally biased region" description="Basic and acidic residues" evidence="1">
    <location>
        <begin position="706"/>
        <end position="717"/>
    </location>
</feature>
<feature type="compositionally biased region" description="Polar residues" evidence="1">
    <location>
        <begin position="262"/>
        <end position="280"/>
    </location>
</feature>
<dbReference type="OrthoDB" id="2690740at2759"/>
<dbReference type="AlphaFoldDB" id="A0A4Y9YG06"/>
<dbReference type="PANTHER" id="PTHR43712:SF2">
    <property type="entry name" value="O-METHYLTRANSFERASE CICE"/>
    <property type="match status" value="1"/>
</dbReference>
<feature type="compositionally biased region" description="Basic residues" evidence="1">
    <location>
        <begin position="859"/>
        <end position="868"/>
    </location>
</feature>
<gene>
    <name evidence="2" type="ORF">EVG20_g7638</name>
</gene>
<feature type="region of interest" description="Disordered" evidence="1">
    <location>
        <begin position="223"/>
        <end position="280"/>
    </location>
</feature>
<dbReference type="Gene3D" id="3.60.130.30">
    <property type="match status" value="1"/>
</dbReference>
<feature type="compositionally biased region" description="Basic and acidic residues" evidence="1">
    <location>
        <begin position="680"/>
        <end position="690"/>
    </location>
</feature>
<evidence type="ECO:0000313" key="3">
    <source>
        <dbReference type="Proteomes" id="UP000298327"/>
    </source>
</evidence>
<feature type="region of interest" description="Disordered" evidence="1">
    <location>
        <begin position="609"/>
        <end position="646"/>
    </location>
</feature>
<feature type="compositionally biased region" description="Acidic residues" evidence="1">
    <location>
        <begin position="819"/>
        <end position="835"/>
    </location>
</feature>
<dbReference type="Gene3D" id="3.40.50.150">
    <property type="entry name" value="Vaccinia Virus protein VP39"/>
    <property type="match status" value="1"/>
</dbReference>
<dbReference type="SUPFAM" id="SSF53335">
    <property type="entry name" value="S-adenosyl-L-methionine-dependent methyltransferases"/>
    <property type="match status" value="1"/>
</dbReference>
<feature type="compositionally biased region" description="Pro residues" evidence="1">
    <location>
        <begin position="235"/>
        <end position="247"/>
    </location>
</feature>
<dbReference type="EMBL" id="SEOQ01000596">
    <property type="protein sequence ID" value="TFY59839.1"/>
    <property type="molecule type" value="Genomic_DNA"/>
</dbReference>
<dbReference type="InterPro" id="IPR029063">
    <property type="entry name" value="SAM-dependent_MTases_sf"/>
</dbReference>
<dbReference type="PANTHER" id="PTHR43712">
    <property type="entry name" value="PUTATIVE (AFU_ORTHOLOGUE AFUA_4G14580)-RELATED"/>
    <property type="match status" value="1"/>
</dbReference>
<reference evidence="2 3" key="1">
    <citation type="submission" date="2019-02" db="EMBL/GenBank/DDBJ databases">
        <title>Genome sequencing of the rare red list fungi Dentipellis fragilis.</title>
        <authorList>
            <person name="Buettner E."/>
            <person name="Kellner H."/>
        </authorList>
    </citation>
    <scope>NUCLEOTIDE SEQUENCE [LARGE SCALE GENOMIC DNA]</scope>
    <source>
        <strain evidence="2 3">DSM 105465</strain>
    </source>
</reference>
<feature type="compositionally biased region" description="Low complexity" evidence="1">
    <location>
        <begin position="625"/>
        <end position="637"/>
    </location>
</feature>
<evidence type="ECO:0000313" key="2">
    <source>
        <dbReference type="EMBL" id="TFY59839.1"/>
    </source>
</evidence>
<dbReference type="STRING" id="205917.A0A4Y9YG06"/>
<comment type="caution">
    <text evidence="2">The sequence shown here is derived from an EMBL/GenBank/DDBJ whole genome shotgun (WGS) entry which is preliminary data.</text>
</comment>
<dbReference type="Proteomes" id="UP000298327">
    <property type="component" value="Unassembled WGS sequence"/>
</dbReference>
<proteinExistence type="predicted"/>